<sequence length="266" mass="29113">MLRKTVVVMSLLLGACSSLDSESDFSQSVATVNYQGSQVNVIGKTYTPIADSSNGGDIVKSKALVVLRSPTSSDAITGQVNMEVTYFKSYTEFEKVSYLGKTVDLIEVKPSTSTCTEHCTASQYFYFPIDHEAVNSAENGDFKFDLVTNSNYKVTFTIAGGYINALRDEVVSQKGSPAAVATVPVAAAVSSSQVEANAKSVEMIQYWYEKTPKSEQAQFVDWAVQHRKSGSSEPAFESQPAQMMQYWYNEASVEERQASLAWLLAL</sequence>
<comment type="caution">
    <text evidence="2">The sequence shown here is derived from an EMBL/GenBank/DDBJ whole genome shotgun (WGS) entry which is preliminary data.</text>
</comment>
<keyword evidence="3" id="KW-1185">Reference proteome</keyword>
<dbReference type="EMBL" id="JAJNNZ010000002">
    <property type="protein sequence ID" value="MCJ2375720.1"/>
    <property type="molecule type" value="Genomic_DNA"/>
</dbReference>
<dbReference type="RefSeq" id="WP_244355033.1">
    <property type="nucleotide sequence ID" value="NZ_JAJNNZ010000002.1"/>
</dbReference>
<evidence type="ECO:0000256" key="1">
    <source>
        <dbReference type="SAM" id="SignalP"/>
    </source>
</evidence>
<dbReference type="PROSITE" id="PS51257">
    <property type="entry name" value="PROKAR_LIPOPROTEIN"/>
    <property type="match status" value="1"/>
</dbReference>
<proteinExistence type="predicted"/>
<dbReference type="AlphaFoldDB" id="A0A9X1WBR9"/>
<evidence type="ECO:0000313" key="3">
    <source>
        <dbReference type="Proteomes" id="UP001139488"/>
    </source>
</evidence>
<feature type="signal peptide" evidence="1">
    <location>
        <begin position="1"/>
        <end position="20"/>
    </location>
</feature>
<dbReference type="Proteomes" id="UP001139488">
    <property type="component" value="Unassembled WGS sequence"/>
</dbReference>
<organism evidence="2 3">
    <name type="scientific">Vibrio gelatinilyticus</name>
    <dbReference type="NCBI Taxonomy" id="2893468"/>
    <lineage>
        <taxon>Bacteria</taxon>
        <taxon>Pseudomonadati</taxon>
        <taxon>Pseudomonadota</taxon>
        <taxon>Gammaproteobacteria</taxon>
        <taxon>Vibrionales</taxon>
        <taxon>Vibrionaceae</taxon>
        <taxon>Vibrio</taxon>
    </lineage>
</organism>
<protein>
    <submittedName>
        <fullName evidence="2">DUF2057 domain-containing protein</fullName>
    </submittedName>
</protein>
<keyword evidence="1" id="KW-0732">Signal</keyword>
<gene>
    <name evidence="2" type="ORF">LNL84_02630</name>
</gene>
<dbReference type="InterPro" id="IPR018635">
    <property type="entry name" value="UPF0319"/>
</dbReference>
<reference evidence="2" key="1">
    <citation type="submission" date="2021-11" db="EMBL/GenBank/DDBJ databases">
        <title>Vibrio ZSDE26 sp. nov. and Vibrio ZSDZ34 sp. nov., isolated from coastal seawater in Qingdao.</title>
        <authorList>
            <person name="Zhang P."/>
        </authorList>
    </citation>
    <scope>NUCLEOTIDE SEQUENCE</scope>
    <source>
        <strain evidence="2">ZSDZ34</strain>
    </source>
</reference>
<name>A0A9X1WBR9_9VIBR</name>
<evidence type="ECO:0000313" key="2">
    <source>
        <dbReference type="EMBL" id="MCJ2375720.1"/>
    </source>
</evidence>
<accession>A0A9X1WBR9</accession>
<dbReference type="Pfam" id="PF09829">
    <property type="entry name" value="DUF2057"/>
    <property type="match status" value="1"/>
</dbReference>
<feature type="chain" id="PRO_5040781153" evidence="1">
    <location>
        <begin position="21"/>
        <end position="266"/>
    </location>
</feature>